<dbReference type="PANTHER" id="PTHR36300">
    <property type="entry name" value="RAW, ISOFORM A"/>
    <property type="match status" value="1"/>
</dbReference>
<gene>
    <name evidence="2" type="primary">ORF152177</name>
    <name evidence="1" type="synonym">ORF152153</name>
</gene>
<proteinExistence type="predicted"/>
<evidence type="ECO:0000313" key="2">
    <source>
        <dbReference type="EMBL" id="CEK86147.1"/>
    </source>
</evidence>
<reference evidence="2" key="1">
    <citation type="submission" date="2014-12" db="EMBL/GenBank/DDBJ databases">
        <title>Insight into the proteome of Arion vulgaris.</title>
        <authorList>
            <person name="Aradska J."/>
            <person name="Bulat T."/>
            <person name="Smidak R."/>
            <person name="Sarate P."/>
            <person name="Gangsoo J."/>
            <person name="Sialana F."/>
            <person name="Bilban M."/>
            <person name="Lubec G."/>
        </authorList>
    </citation>
    <scope>NUCLEOTIDE SEQUENCE</scope>
    <source>
        <tissue evidence="2">Skin</tissue>
    </source>
</reference>
<name>A0A0B7AZV8_9EUPU</name>
<dbReference type="GO" id="GO:0005886">
    <property type="term" value="C:plasma membrane"/>
    <property type="evidence" value="ECO:0007669"/>
    <property type="project" value="TreeGrafter"/>
</dbReference>
<dbReference type="PANTHER" id="PTHR36300:SF1">
    <property type="entry name" value="RAW, ISOFORM A"/>
    <property type="match status" value="1"/>
</dbReference>
<dbReference type="EMBL" id="HACG01039282">
    <property type="protein sequence ID" value="CEK86147.1"/>
    <property type="molecule type" value="Transcribed_RNA"/>
</dbReference>
<protein>
    <submittedName>
        <fullName evidence="2">Uncharacterized protein</fullName>
    </submittedName>
</protein>
<dbReference type="EMBL" id="HACG01039279">
    <property type="protein sequence ID" value="CEK86144.1"/>
    <property type="molecule type" value="Transcribed_RNA"/>
</dbReference>
<accession>A0A0B7AZV8</accession>
<evidence type="ECO:0000313" key="1">
    <source>
        <dbReference type="EMBL" id="CEK86144.1"/>
    </source>
</evidence>
<sequence length="110" mass="12233">MQAAEREKCRLLLFVITDCTRAIGAMVEASYYIGHGCRVILCLQKMQSEISIAGEQMTERAVSDYNRGRVYLSDMASREGIPVFENVEESLQSVVKTLEKLDSSSSESSS</sequence>
<dbReference type="AlphaFoldDB" id="A0A0B7AZV8"/>
<organism evidence="2">
    <name type="scientific">Arion vulgaris</name>
    <dbReference type="NCBI Taxonomy" id="1028688"/>
    <lineage>
        <taxon>Eukaryota</taxon>
        <taxon>Metazoa</taxon>
        <taxon>Spiralia</taxon>
        <taxon>Lophotrochozoa</taxon>
        <taxon>Mollusca</taxon>
        <taxon>Gastropoda</taxon>
        <taxon>Heterobranchia</taxon>
        <taxon>Euthyneura</taxon>
        <taxon>Panpulmonata</taxon>
        <taxon>Eupulmonata</taxon>
        <taxon>Stylommatophora</taxon>
        <taxon>Helicina</taxon>
        <taxon>Arionoidea</taxon>
        <taxon>Arionidae</taxon>
        <taxon>Arion</taxon>
    </lineage>
</organism>